<evidence type="ECO:0000256" key="2">
    <source>
        <dbReference type="ARBA" id="ARBA00023125"/>
    </source>
</evidence>
<protein>
    <submittedName>
        <fullName evidence="6">Crp/Fnr family transcriptional regulator</fullName>
    </submittedName>
</protein>
<dbReference type="RefSeq" id="WP_171563744.1">
    <property type="nucleotide sequence ID" value="NZ_JABFCS010000002.1"/>
</dbReference>
<dbReference type="CDD" id="cd00038">
    <property type="entry name" value="CAP_ED"/>
    <property type="match status" value="1"/>
</dbReference>
<dbReference type="GO" id="GO:0003677">
    <property type="term" value="F:DNA binding"/>
    <property type="evidence" value="ECO:0007669"/>
    <property type="project" value="UniProtKB-KW"/>
</dbReference>
<keyword evidence="2" id="KW-0238">DNA-binding</keyword>
<accession>A0A849KM48</accession>
<evidence type="ECO:0000259" key="5">
    <source>
        <dbReference type="PROSITE" id="PS51063"/>
    </source>
</evidence>
<evidence type="ECO:0000259" key="4">
    <source>
        <dbReference type="PROSITE" id="PS50042"/>
    </source>
</evidence>
<evidence type="ECO:0000256" key="1">
    <source>
        <dbReference type="ARBA" id="ARBA00023015"/>
    </source>
</evidence>
<dbReference type="PROSITE" id="PS51063">
    <property type="entry name" value="HTH_CRP_2"/>
    <property type="match status" value="1"/>
</dbReference>
<evidence type="ECO:0000313" key="6">
    <source>
        <dbReference type="EMBL" id="NNU45441.1"/>
    </source>
</evidence>
<dbReference type="SMART" id="SM00419">
    <property type="entry name" value="HTH_CRP"/>
    <property type="match status" value="1"/>
</dbReference>
<dbReference type="Gene3D" id="1.10.10.10">
    <property type="entry name" value="Winged helix-like DNA-binding domain superfamily/Winged helix DNA-binding domain"/>
    <property type="match status" value="1"/>
</dbReference>
<reference evidence="6 7" key="2">
    <citation type="submission" date="2020-06" db="EMBL/GenBank/DDBJ databases">
        <title>Ramlibacter rhizophilus sp. nov., isolated from rhizosphere soil of national flower Mugunghwa from South Korea.</title>
        <authorList>
            <person name="Zheng-Fei Y."/>
            <person name="Huan T."/>
        </authorList>
    </citation>
    <scope>NUCLEOTIDE SEQUENCE [LARGE SCALE GENOMIC DNA]</scope>
    <source>
        <strain evidence="6 7">B156</strain>
    </source>
</reference>
<feature type="domain" description="HTH crp-type" evidence="5">
    <location>
        <begin position="152"/>
        <end position="213"/>
    </location>
</feature>
<dbReference type="Pfam" id="PF00027">
    <property type="entry name" value="cNMP_binding"/>
    <property type="match status" value="1"/>
</dbReference>
<dbReference type="InterPro" id="IPR050397">
    <property type="entry name" value="Env_Response_Regulators"/>
</dbReference>
<comment type="caution">
    <text evidence="6">The sequence shown here is derived from an EMBL/GenBank/DDBJ whole genome shotgun (WGS) entry which is preliminary data.</text>
</comment>
<dbReference type="Pfam" id="PF13545">
    <property type="entry name" value="HTH_Crp_2"/>
    <property type="match status" value="1"/>
</dbReference>
<dbReference type="Gene3D" id="2.60.120.10">
    <property type="entry name" value="Jelly Rolls"/>
    <property type="match status" value="1"/>
</dbReference>
<keyword evidence="3" id="KW-0804">Transcription</keyword>
<sequence length="222" mass="24404">MALPSPAAATLEQVRSLYPQLRELLPSLEAQAASAISVPAGTVLFSESAPCQGFPLLLEGEVRVSRPSPDGRTLELYRLAPGEMCLVSSASLFRTQPLVAQAVATRPTRLLMVPPAVFRSWLSHPAFRDFVLGLFAERMADLASLIDAVAFQRLDRRLAAALLGHGPELAVTHQDLADVLGTVREMVTRLLRRFEREGWIELSRERIRIRDSASLRRVAEAA</sequence>
<dbReference type="EMBL" id="JABFCS010000002">
    <property type="protein sequence ID" value="NNU45441.1"/>
    <property type="molecule type" value="Genomic_DNA"/>
</dbReference>
<feature type="domain" description="Cyclic nucleotide-binding" evidence="4">
    <location>
        <begin position="20"/>
        <end position="122"/>
    </location>
</feature>
<dbReference type="PANTHER" id="PTHR24567">
    <property type="entry name" value="CRP FAMILY TRANSCRIPTIONAL REGULATORY PROTEIN"/>
    <property type="match status" value="1"/>
</dbReference>
<proteinExistence type="predicted"/>
<dbReference type="InterPro" id="IPR012318">
    <property type="entry name" value="HTH_CRP"/>
</dbReference>
<evidence type="ECO:0000256" key="3">
    <source>
        <dbReference type="ARBA" id="ARBA00023163"/>
    </source>
</evidence>
<dbReference type="InterPro" id="IPR036390">
    <property type="entry name" value="WH_DNA-bd_sf"/>
</dbReference>
<dbReference type="InterPro" id="IPR000595">
    <property type="entry name" value="cNMP-bd_dom"/>
</dbReference>
<dbReference type="PROSITE" id="PS50042">
    <property type="entry name" value="CNMP_BINDING_3"/>
    <property type="match status" value="1"/>
</dbReference>
<dbReference type="InterPro" id="IPR014710">
    <property type="entry name" value="RmlC-like_jellyroll"/>
</dbReference>
<gene>
    <name evidence="6" type="ORF">HK415_23200</name>
</gene>
<dbReference type="PANTHER" id="PTHR24567:SF74">
    <property type="entry name" value="HTH-TYPE TRANSCRIPTIONAL REGULATOR ARCR"/>
    <property type="match status" value="1"/>
</dbReference>
<keyword evidence="7" id="KW-1185">Reference proteome</keyword>
<dbReference type="Proteomes" id="UP000552954">
    <property type="component" value="Unassembled WGS sequence"/>
</dbReference>
<dbReference type="AlphaFoldDB" id="A0A849KM48"/>
<organism evidence="6 7">
    <name type="scientific">Ramlibacter montanisoli</name>
    <dbReference type="NCBI Taxonomy" id="2732512"/>
    <lineage>
        <taxon>Bacteria</taxon>
        <taxon>Pseudomonadati</taxon>
        <taxon>Pseudomonadota</taxon>
        <taxon>Betaproteobacteria</taxon>
        <taxon>Burkholderiales</taxon>
        <taxon>Comamonadaceae</taxon>
        <taxon>Ramlibacter</taxon>
    </lineage>
</organism>
<reference evidence="6 7" key="1">
    <citation type="submission" date="2020-05" db="EMBL/GenBank/DDBJ databases">
        <authorList>
            <person name="Khan S.A."/>
            <person name="Jeon C.O."/>
            <person name="Chun B.H."/>
        </authorList>
    </citation>
    <scope>NUCLEOTIDE SEQUENCE [LARGE SCALE GENOMIC DNA]</scope>
    <source>
        <strain evidence="6 7">B156</strain>
    </source>
</reference>
<dbReference type="SUPFAM" id="SSF46785">
    <property type="entry name" value="Winged helix' DNA-binding domain"/>
    <property type="match status" value="1"/>
</dbReference>
<dbReference type="SUPFAM" id="SSF51206">
    <property type="entry name" value="cAMP-binding domain-like"/>
    <property type="match status" value="1"/>
</dbReference>
<name>A0A849KM48_9BURK</name>
<evidence type="ECO:0000313" key="7">
    <source>
        <dbReference type="Proteomes" id="UP000552954"/>
    </source>
</evidence>
<keyword evidence="1" id="KW-0805">Transcription regulation</keyword>
<dbReference type="PRINTS" id="PR00034">
    <property type="entry name" value="HTHCRP"/>
</dbReference>
<dbReference type="GO" id="GO:0005829">
    <property type="term" value="C:cytosol"/>
    <property type="evidence" value="ECO:0007669"/>
    <property type="project" value="TreeGrafter"/>
</dbReference>
<dbReference type="GO" id="GO:0003700">
    <property type="term" value="F:DNA-binding transcription factor activity"/>
    <property type="evidence" value="ECO:0007669"/>
    <property type="project" value="TreeGrafter"/>
</dbReference>
<dbReference type="InterPro" id="IPR018490">
    <property type="entry name" value="cNMP-bd_dom_sf"/>
</dbReference>
<dbReference type="InterPro" id="IPR036388">
    <property type="entry name" value="WH-like_DNA-bd_sf"/>
</dbReference>